<evidence type="ECO:0000313" key="2">
    <source>
        <dbReference type="Proteomes" id="UP001153331"/>
    </source>
</evidence>
<accession>A0ACC2IV38</accession>
<proteinExistence type="predicted"/>
<name>A0ACC2IV38_9PLEO</name>
<organism evidence="1 2">
    <name type="scientific">Boeremia exigua</name>
    <dbReference type="NCBI Taxonomy" id="749465"/>
    <lineage>
        <taxon>Eukaryota</taxon>
        <taxon>Fungi</taxon>
        <taxon>Dikarya</taxon>
        <taxon>Ascomycota</taxon>
        <taxon>Pezizomycotina</taxon>
        <taxon>Dothideomycetes</taxon>
        <taxon>Pleosporomycetidae</taxon>
        <taxon>Pleosporales</taxon>
        <taxon>Pleosporineae</taxon>
        <taxon>Didymellaceae</taxon>
        <taxon>Boeremia</taxon>
    </lineage>
</organism>
<comment type="caution">
    <text evidence="1">The sequence shown here is derived from an EMBL/GenBank/DDBJ whole genome shotgun (WGS) entry which is preliminary data.</text>
</comment>
<protein>
    <submittedName>
        <fullName evidence="1">Uncharacterized protein</fullName>
    </submittedName>
</protein>
<evidence type="ECO:0000313" key="1">
    <source>
        <dbReference type="EMBL" id="KAJ8119075.1"/>
    </source>
</evidence>
<keyword evidence="2" id="KW-1185">Reference proteome</keyword>
<dbReference type="Proteomes" id="UP001153331">
    <property type="component" value="Unassembled WGS sequence"/>
</dbReference>
<reference evidence="1" key="1">
    <citation type="submission" date="2022-11" db="EMBL/GenBank/DDBJ databases">
        <title>Genome Sequence of Boeremia exigua.</title>
        <authorList>
            <person name="Buettner E."/>
        </authorList>
    </citation>
    <scope>NUCLEOTIDE SEQUENCE</scope>
    <source>
        <strain evidence="1">CU02</strain>
    </source>
</reference>
<gene>
    <name evidence="1" type="ORF">OPT61_g75</name>
</gene>
<sequence>MASLLALSAELKLSIIEQLGLASTSFIPAPSPDIISLSRVCKVFRVLSLPYLLKDITLLNDEKSGSSVSSILNSPYAEHVRTLHYIGIMPMAPDPSLEKEEPIRQPSPEDLPESTEHVLSNLAKFVNLEQLIVEFRCGKTEEEDKEIYRDTYDIYKELEGHEKVLEAEKTDAFRSLNKRTYDAITQNSPSTIQSLELRNVVVELCSTWDSPAFKELLEDLSAFSISLRGGDNGAGWQINRVQAYINFVERFHTLFFEHMSNLKHLRISATTDGPPGLDGGMNNAALQLREDNLPNLETLELEYVFISKDLAAFIVAHASSLTTVRLRHCYSGLDENNCAEEVAISWGEFFTIIASANLSRLRVFEVGPSDLETKQPSAPSEYGHDQAVRAKELREKFPGRRMLDYKTVDDKYGMLFDGEGFDHFEEGTDHAGWERLCEVLKQGSGLDTSPE</sequence>
<dbReference type="EMBL" id="JAPHNI010000002">
    <property type="protein sequence ID" value="KAJ8119075.1"/>
    <property type="molecule type" value="Genomic_DNA"/>
</dbReference>